<proteinExistence type="predicted"/>
<feature type="region of interest" description="Disordered" evidence="1">
    <location>
        <begin position="81"/>
        <end position="107"/>
    </location>
</feature>
<feature type="non-terminal residue" evidence="2">
    <location>
        <position position="1"/>
    </location>
</feature>
<evidence type="ECO:0000313" key="2">
    <source>
        <dbReference type="EMBL" id="EJK57358.1"/>
    </source>
</evidence>
<name>K0RU32_THAOC</name>
<sequence>PQARSTRNQELRRETEPKRHESRRHREEQKNRTKNCRASQNDVALLCAMRAIGERSLRARKWGGAAEAADPMADQTTSMAMVSVSSSGPGPTTSQNNGVDSRPDISPHGLYEQWGPRLIGGEVFWSQCFWI</sequence>
<evidence type="ECO:0000313" key="3">
    <source>
        <dbReference type="Proteomes" id="UP000266841"/>
    </source>
</evidence>
<accession>K0RU32</accession>
<feature type="region of interest" description="Disordered" evidence="1">
    <location>
        <begin position="1"/>
        <end position="39"/>
    </location>
</feature>
<protein>
    <submittedName>
        <fullName evidence="2">Uncharacterized protein</fullName>
    </submittedName>
</protein>
<comment type="caution">
    <text evidence="2">The sequence shown here is derived from an EMBL/GenBank/DDBJ whole genome shotgun (WGS) entry which is preliminary data.</text>
</comment>
<reference evidence="2 3" key="1">
    <citation type="journal article" date="2012" name="Genome Biol.">
        <title>Genome and low-iron response of an oceanic diatom adapted to chronic iron limitation.</title>
        <authorList>
            <person name="Lommer M."/>
            <person name="Specht M."/>
            <person name="Roy A.S."/>
            <person name="Kraemer L."/>
            <person name="Andreson R."/>
            <person name="Gutowska M.A."/>
            <person name="Wolf J."/>
            <person name="Bergner S.V."/>
            <person name="Schilhabel M.B."/>
            <person name="Klostermeier U.C."/>
            <person name="Beiko R.G."/>
            <person name="Rosenstiel P."/>
            <person name="Hippler M."/>
            <person name="Laroche J."/>
        </authorList>
    </citation>
    <scope>NUCLEOTIDE SEQUENCE [LARGE SCALE GENOMIC DNA]</scope>
    <source>
        <strain evidence="2 3">CCMP1005</strain>
    </source>
</reference>
<dbReference type="AlphaFoldDB" id="K0RU32"/>
<organism evidence="2 3">
    <name type="scientific">Thalassiosira oceanica</name>
    <name type="common">Marine diatom</name>
    <dbReference type="NCBI Taxonomy" id="159749"/>
    <lineage>
        <taxon>Eukaryota</taxon>
        <taxon>Sar</taxon>
        <taxon>Stramenopiles</taxon>
        <taxon>Ochrophyta</taxon>
        <taxon>Bacillariophyta</taxon>
        <taxon>Coscinodiscophyceae</taxon>
        <taxon>Thalassiosirophycidae</taxon>
        <taxon>Thalassiosirales</taxon>
        <taxon>Thalassiosiraceae</taxon>
        <taxon>Thalassiosira</taxon>
    </lineage>
</organism>
<evidence type="ECO:0000256" key="1">
    <source>
        <dbReference type="SAM" id="MobiDB-lite"/>
    </source>
</evidence>
<feature type="compositionally biased region" description="Low complexity" evidence="1">
    <location>
        <begin position="81"/>
        <end position="94"/>
    </location>
</feature>
<dbReference type="Proteomes" id="UP000266841">
    <property type="component" value="Unassembled WGS sequence"/>
</dbReference>
<gene>
    <name evidence="2" type="ORF">THAOC_22607</name>
</gene>
<keyword evidence="3" id="KW-1185">Reference proteome</keyword>
<dbReference type="EMBL" id="AGNL01028462">
    <property type="protein sequence ID" value="EJK57358.1"/>
    <property type="molecule type" value="Genomic_DNA"/>
</dbReference>
<feature type="compositionally biased region" description="Basic and acidic residues" evidence="1">
    <location>
        <begin position="7"/>
        <end position="31"/>
    </location>
</feature>